<dbReference type="SUPFAM" id="SSF48652">
    <property type="entry name" value="Tetraspanin"/>
    <property type="match status" value="1"/>
</dbReference>
<comment type="subcellular location">
    <subcellularLocation>
        <location evidence="1">Membrane</location>
        <topology evidence="1">Multi-pass membrane protein</topology>
    </subcellularLocation>
</comment>
<reference evidence="6 7" key="1">
    <citation type="submission" date="2019-03" db="EMBL/GenBank/DDBJ databases">
        <title>An improved genome assembly of the fluke Schistosoma japonicum.</title>
        <authorList>
            <person name="Hu W."/>
            <person name="Luo F."/>
            <person name="Yin M."/>
            <person name="Mo X."/>
            <person name="Sun C."/>
            <person name="Wu Q."/>
            <person name="Zhu B."/>
            <person name="Xiang M."/>
            <person name="Wang J."/>
            <person name="Wang Y."/>
            <person name="Zhang T."/>
            <person name="Xu B."/>
            <person name="Zheng H."/>
            <person name="Feng Z."/>
        </authorList>
    </citation>
    <scope>NUCLEOTIDE SEQUENCE [LARGE SCALE GENOMIC DNA]</scope>
    <source>
        <strain evidence="6">HuSjv2</strain>
        <tissue evidence="6">Worms</tissue>
    </source>
</reference>
<dbReference type="InterPro" id="IPR008952">
    <property type="entry name" value="Tetraspanin_EC2_sf"/>
</dbReference>
<feature type="transmembrane region" description="Helical" evidence="5">
    <location>
        <begin position="382"/>
        <end position="406"/>
    </location>
</feature>
<feature type="transmembrane region" description="Helical" evidence="5">
    <location>
        <begin position="320"/>
        <end position="341"/>
    </location>
</feature>
<feature type="transmembrane region" description="Helical" evidence="5">
    <location>
        <begin position="572"/>
        <end position="592"/>
    </location>
</feature>
<dbReference type="AlphaFoldDB" id="A0A4Z2CVM8"/>
<evidence type="ECO:0000313" key="7">
    <source>
        <dbReference type="Proteomes" id="UP000311919"/>
    </source>
</evidence>
<dbReference type="Gene3D" id="1.10.1450.10">
    <property type="entry name" value="Tetraspanin"/>
    <property type="match status" value="1"/>
</dbReference>
<dbReference type="EMBL" id="SKCS01000412">
    <property type="protein sequence ID" value="TNN08243.1"/>
    <property type="molecule type" value="Genomic_DNA"/>
</dbReference>
<evidence type="ECO:0000256" key="4">
    <source>
        <dbReference type="ARBA" id="ARBA00023136"/>
    </source>
</evidence>
<organism evidence="6 7">
    <name type="scientific">Schistosoma japonicum</name>
    <name type="common">Blood fluke</name>
    <dbReference type="NCBI Taxonomy" id="6182"/>
    <lineage>
        <taxon>Eukaryota</taxon>
        <taxon>Metazoa</taxon>
        <taxon>Spiralia</taxon>
        <taxon>Lophotrochozoa</taxon>
        <taxon>Platyhelminthes</taxon>
        <taxon>Trematoda</taxon>
        <taxon>Digenea</taxon>
        <taxon>Strigeidida</taxon>
        <taxon>Schistosomatoidea</taxon>
        <taxon>Schistosomatidae</taxon>
        <taxon>Schistosoma</taxon>
    </lineage>
</organism>
<name>A0A4Z2CVM8_SCHJA</name>
<sequence>MSPNQFLSSKHQISNSLLSNDYSKPSLSTGLYIKCFRNVKQSSKVNFTTIFTFIKHKTRSKQNSTEEHIHLKQNENATNSGNYQLNSLFRQQLINKKLKNKLGKHKLRRLMKVAKYKKREVFHRSNPKLLLKSLKVDKLQSLLRVDGFSNKSNQSEIQIRKIESIQHDTTISRKNLTETPLMISKMDEVHSNDIDNKHQINNFSHPTSNIVDNVPLLSSTFDPDRQYHQFTSILTNLISNSSINEKNNKRLIKLTPFRLKILQNLLLIFTFIQSCVIIYLINQYDIHLRLRSPLSEFPSYAATRMPWIPGQYTLKNQISIVWWSLCLVYIPVVLIFCRYFLDHNENELRKEKQNWITKLDIQKLLSELSDNLTLSGKNSRQYLLMGCLIISTILWLFYVIVFYHYFYFIHLNYWRKVIHHWLYELQRFYYLNDHELHDRTLQKSIFNAYHLLDDGRNSFLIIDIIQKTFKCCGVDKGFVDWLSDHIEKPKFHTDQNTKRILNDFHEVGYSIQMAMNRSIPFSCYKSTRYSFDESRLQYNVNLSNDNIWFYENGCTKPLLHFLTKKWMKLQMLCLLIVILTMIPQIILMLASIQVEELRNEMKSVCSKMTKQKMKFTKILKSRVSQLKKISLAHLFSSKDYETYFEMILRVNETFYCEQLNEEQIHQHEPNESTVIYNIVELMKTDVNKSQVLPLKQSKSEQLQQRCKLTQQSINEKQNQYHQRIQQSLLRKTSYRKSTRLNNLNTIPIKPNVRVRHKVKQVNKRIRCTNERPIWKYSYKG</sequence>
<accession>A0A4Z2CVM8</accession>
<evidence type="ECO:0000256" key="5">
    <source>
        <dbReference type="SAM" id="Phobius"/>
    </source>
</evidence>
<evidence type="ECO:0000313" key="6">
    <source>
        <dbReference type="EMBL" id="TNN08243.1"/>
    </source>
</evidence>
<keyword evidence="2 5" id="KW-0812">Transmembrane</keyword>
<dbReference type="GO" id="GO:0016020">
    <property type="term" value="C:membrane"/>
    <property type="evidence" value="ECO:0007669"/>
    <property type="project" value="UniProtKB-SubCell"/>
</dbReference>
<keyword evidence="3 5" id="KW-1133">Transmembrane helix</keyword>
<dbReference type="OrthoDB" id="6253298at2759"/>
<proteinExistence type="predicted"/>
<evidence type="ECO:0000256" key="2">
    <source>
        <dbReference type="ARBA" id="ARBA00022692"/>
    </source>
</evidence>
<feature type="transmembrane region" description="Helical" evidence="5">
    <location>
        <begin position="261"/>
        <end position="281"/>
    </location>
</feature>
<dbReference type="InterPro" id="IPR018499">
    <property type="entry name" value="Tetraspanin/Peripherin"/>
</dbReference>
<gene>
    <name evidence="6" type="ORF">EWB00_007203</name>
</gene>
<evidence type="ECO:0000256" key="3">
    <source>
        <dbReference type="ARBA" id="ARBA00022989"/>
    </source>
</evidence>
<evidence type="ECO:0000256" key="1">
    <source>
        <dbReference type="ARBA" id="ARBA00004141"/>
    </source>
</evidence>
<comment type="caution">
    <text evidence="6">The sequence shown here is derived from an EMBL/GenBank/DDBJ whole genome shotgun (WGS) entry which is preliminary data.</text>
</comment>
<dbReference type="Pfam" id="PF00335">
    <property type="entry name" value="Tetraspanin"/>
    <property type="match status" value="1"/>
</dbReference>
<protein>
    <submittedName>
        <fullName evidence="6">Uncharacterized protein</fullName>
    </submittedName>
</protein>
<dbReference type="Proteomes" id="UP000311919">
    <property type="component" value="Unassembled WGS sequence"/>
</dbReference>
<keyword evidence="4 5" id="KW-0472">Membrane</keyword>
<keyword evidence="7" id="KW-1185">Reference proteome</keyword>